<reference evidence="2" key="1">
    <citation type="submission" date="2009-11" db="EMBL/GenBank/DDBJ databases">
        <title>The complete chromosome 1 of Sphaerobacter thermophilus DSM 20745.</title>
        <authorList>
            <person name="Lucas S."/>
            <person name="Copeland A."/>
            <person name="Lapidus A."/>
            <person name="Glavina del Rio T."/>
            <person name="Dalin E."/>
            <person name="Tice H."/>
            <person name="Bruce D."/>
            <person name="Goodwin L."/>
            <person name="Pitluck S."/>
            <person name="Kyrpides N."/>
            <person name="Mavromatis K."/>
            <person name="Ivanova N."/>
            <person name="Mikhailova N."/>
            <person name="LaButti K.M."/>
            <person name="Clum A."/>
            <person name="Sun H.I."/>
            <person name="Brettin T."/>
            <person name="Detter J.C."/>
            <person name="Han C."/>
            <person name="Larimer F."/>
            <person name="Land M."/>
            <person name="Hauser L."/>
            <person name="Markowitz V."/>
            <person name="Cheng J.F."/>
            <person name="Hugenholtz P."/>
            <person name="Woyke T."/>
            <person name="Wu D."/>
            <person name="Steenblock K."/>
            <person name="Schneider S."/>
            <person name="Pukall R."/>
            <person name="Goeker M."/>
            <person name="Klenk H.P."/>
            <person name="Eisen J.A."/>
        </authorList>
    </citation>
    <scope>NUCLEOTIDE SEQUENCE [LARGE SCALE GENOMIC DNA]</scope>
    <source>
        <strain evidence="2">ATCC 49802 / DSM 20745 / S 6022</strain>
    </source>
</reference>
<organism evidence="1 2">
    <name type="scientific">Sphaerobacter thermophilus (strain ATCC 49802 / DSM 20745 / KCCM 41009 / NCIMB 13125 / S 6022)</name>
    <dbReference type="NCBI Taxonomy" id="479434"/>
    <lineage>
        <taxon>Bacteria</taxon>
        <taxon>Pseudomonadati</taxon>
        <taxon>Thermomicrobiota</taxon>
        <taxon>Thermomicrobia</taxon>
        <taxon>Sphaerobacterales</taxon>
        <taxon>Sphaerobacterineae</taxon>
        <taxon>Sphaerobacteraceae</taxon>
        <taxon>Sphaerobacter</taxon>
    </lineage>
</organism>
<dbReference type="InParanoid" id="D1C633"/>
<reference evidence="1 2" key="2">
    <citation type="journal article" date="2010" name="Stand. Genomic Sci.">
        <title>Complete genome sequence of Desulfohalobium retbaense type strain (HR(100)).</title>
        <authorList>
            <person name="Spring S."/>
            <person name="Nolan M."/>
            <person name="Lapidus A."/>
            <person name="Glavina Del Rio T."/>
            <person name="Copeland A."/>
            <person name="Tice H."/>
            <person name="Cheng J.F."/>
            <person name="Lucas S."/>
            <person name="Land M."/>
            <person name="Chen F."/>
            <person name="Bruce D."/>
            <person name="Goodwin L."/>
            <person name="Pitluck S."/>
            <person name="Ivanova N."/>
            <person name="Mavromatis K."/>
            <person name="Mikhailova N."/>
            <person name="Pati A."/>
            <person name="Chen A."/>
            <person name="Palaniappan K."/>
            <person name="Hauser L."/>
            <person name="Chang Y.J."/>
            <person name="Jeffries C.D."/>
            <person name="Munk C."/>
            <person name="Kiss H."/>
            <person name="Chain P."/>
            <person name="Han C."/>
            <person name="Brettin T."/>
            <person name="Detter J.C."/>
            <person name="Schuler E."/>
            <person name="Goker M."/>
            <person name="Rohde M."/>
            <person name="Bristow J."/>
            <person name="Eisen J.A."/>
            <person name="Markowitz V."/>
            <person name="Hugenholtz P."/>
            <person name="Kyrpides N.C."/>
            <person name="Klenk H.P."/>
        </authorList>
    </citation>
    <scope>NUCLEOTIDE SEQUENCE [LARGE SCALE GENOMIC DNA]</scope>
    <source>
        <strain evidence="2">ATCC 49802 / DSM 20745 / S 6022</strain>
    </source>
</reference>
<proteinExistence type="predicted"/>
<sequence length="106" mass="11140">MTTAEILTECLRARGGDTVTLTADTDSVQIVAGRPGSVCFMFQREVSPGVRFTLAEGFTLDGVVQYTQRALPEGRIADIIACLAEGAASPRPRPIGTDLLEATGGL</sequence>
<evidence type="ECO:0000313" key="2">
    <source>
        <dbReference type="Proteomes" id="UP000002027"/>
    </source>
</evidence>
<dbReference type="KEGG" id="sti:Sthe_0132"/>
<dbReference type="AlphaFoldDB" id="D1C633"/>
<accession>D1C633</accession>
<dbReference type="STRING" id="479434.Sthe_0132"/>
<protein>
    <submittedName>
        <fullName evidence="1">Uncharacterized protein</fullName>
    </submittedName>
</protein>
<dbReference type="HOGENOM" id="CLU_2221553_0_0_0"/>
<keyword evidence="2" id="KW-1185">Reference proteome</keyword>
<dbReference type="Proteomes" id="UP000002027">
    <property type="component" value="Chromosome 1"/>
</dbReference>
<dbReference type="EMBL" id="CP001823">
    <property type="protein sequence ID" value="ACZ37571.1"/>
    <property type="molecule type" value="Genomic_DNA"/>
</dbReference>
<name>D1C633_SPHTD</name>
<gene>
    <name evidence="1" type="ordered locus">Sthe_0132</name>
</gene>
<evidence type="ECO:0000313" key="1">
    <source>
        <dbReference type="EMBL" id="ACZ37571.1"/>
    </source>
</evidence>